<dbReference type="STRING" id="22663.A0A218XWR7"/>
<evidence type="ECO:0000256" key="2">
    <source>
        <dbReference type="ARBA" id="ARBA00023136"/>
    </source>
</evidence>
<dbReference type="InterPro" id="IPR044839">
    <property type="entry name" value="NDR1-like"/>
</dbReference>
<dbReference type="Proteomes" id="UP000233551">
    <property type="component" value="Unassembled WGS sequence"/>
</dbReference>
<reference evidence="5 7" key="3">
    <citation type="submission" date="2017-11" db="EMBL/GenBank/DDBJ databases">
        <title>De-novo sequencing of pomegranate (Punica granatum L.) genome.</title>
        <authorList>
            <person name="Akparov Z."/>
            <person name="Amiraslanov A."/>
            <person name="Hajiyeva S."/>
            <person name="Abbasov M."/>
            <person name="Kaur K."/>
            <person name="Hamwieh A."/>
            <person name="Solovyev V."/>
            <person name="Salamov A."/>
            <person name="Braich B."/>
            <person name="Kosarev P."/>
            <person name="Mahmoud A."/>
            <person name="Hajiyev E."/>
            <person name="Babayeva S."/>
            <person name="Izzatullayeva V."/>
            <person name="Mammadov A."/>
            <person name="Mammadov A."/>
            <person name="Sharifova S."/>
            <person name="Ojaghi J."/>
            <person name="Eynullazada K."/>
            <person name="Bayramov B."/>
            <person name="Abdulazimova A."/>
            <person name="Shahmuradov I."/>
        </authorList>
    </citation>
    <scope>NUCLEOTIDE SEQUENCE [LARGE SCALE GENOMIC DNA]</scope>
    <source>
        <strain evidence="5">AG2017</strain>
        <strain evidence="7">cv. AG2017</strain>
        <tissue evidence="5">Leaf</tissue>
    </source>
</reference>
<gene>
    <name evidence="4" type="ORF">CDL15_Pgr002499</name>
    <name evidence="5" type="ORF">CRG98_046944</name>
</gene>
<keyword evidence="3" id="KW-1133">Transmembrane helix</keyword>
<evidence type="ECO:0000313" key="7">
    <source>
        <dbReference type="Proteomes" id="UP000233551"/>
    </source>
</evidence>
<keyword evidence="7" id="KW-1185">Reference proteome</keyword>
<protein>
    <submittedName>
        <fullName evidence="4">Uncharacterized protein</fullName>
    </submittedName>
</protein>
<dbReference type="AlphaFoldDB" id="A0A218XWR7"/>
<dbReference type="EMBL" id="MTKT01000790">
    <property type="protein sequence ID" value="OWM88732.1"/>
    <property type="molecule type" value="Genomic_DNA"/>
</dbReference>
<proteinExistence type="predicted"/>
<dbReference type="EMBL" id="PGOL01007471">
    <property type="protein sequence ID" value="PKI32679.1"/>
    <property type="molecule type" value="Genomic_DNA"/>
</dbReference>
<comment type="caution">
    <text evidence="4">The sequence shown here is derived from an EMBL/GenBank/DDBJ whole genome shotgun (WGS) entry which is preliminary data.</text>
</comment>
<feature type="transmembrane region" description="Helical" evidence="3">
    <location>
        <begin position="12"/>
        <end position="29"/>
    </location>
</feature>
<evidence type="ECO:0000313" key="5">
    <source>
        <dbReference type="EMBL" id="PKI32679.1"/>
    </source>
</evidence>
<evidence type="ECO:0000313" key="6">
    <source>
        <dbReference type="Proteomes" id="UP000197138"/>
    </source>
</evidence>
<evidence type="ECO:0000256" key="3">
    <source>
        <dbReference type="SAM" id="Phobius"/>
    </source>
</evidence>
<dbReference type="OrthoDB" id="1914670at2759"/>
<evidence type="ECO:0000313" key="4">
    <source>
        <dbReference type="EMBL" id="OWM88732.1"/>
    </source>
</evidence>
<dbReference type="GO" id="GO:0005886">
    <property type="term" value="C:plasma membrane"/>
    <property type="evidence" value="ECO:0007669"/>
    <property type="project" value="TreeGrafter"/>
</dbReference>
<dbReference type="GeneID" id="116213548"/>
<dbReference type="GO" id="GO:0009506">
    <property type="term" value="C:plasmodesma"/>
    <property type="evidence" value="ECO:0007669"/>
    <property type="project" value="TreeGrafter"/>
</dbReference>
<accession>A0A218XWR7</accession>
<dbReference type="PANTHER" id="PTHR31415">
    <property type="entry name" value="OS05G0367900 PROTEIN"/>
    <property type="match status" value="1"/>
</dbReference>
<reference evidence="6" key="1">
    <citation type="journal article" date="2017" name="Plant J.">
        <title>The pomegranate (Punica granatum L.) genome and the genomics of punicalagin biosynthesis.</title>
        <authorList>
            <person name="Qin G."/>
            <person name="Xu C."/>
            <person name="Ming R."/>
            <person name="Tang H."/>
            <person name="Guyot R."/>
            <person name="Kramer E.M."/>
            <person name="Hu Y."/>
            <person name="Yi X."/>
            <person name="Qi Y."/>
            <person name="Xu X."/>
            <person name="Gao Z."/>
            <person name="Pan H."/>
            <person name="Jian J."/>
            <person name="Tian Y."/>
            <person name="Yue Z."/>
            <person name="Xu Y."/>
        </authorList>
    </citation>
    <scope>NUCLEOTIDE SEQUENCE [LARGE SCALE GENOMIC DNA]</scope>
    <source>
        <strain evidence="6">cv. Dabenzi</strain>
    </source>
</reference>
<dbReference type="GO" id="GO:0098542">
    <property type="term" value="P:defense response to other organism"/>
    <property type="evidence" value="ECO:0007669"/>
    <property type="project" value="InterPro"/>
</dbReference>
<organism evidence="4 6">
    <name type="scientific">Punica granatum</name>
    <name type="common">Pomegranate</name>
    <dbReference type="NCBI Taxonomy" id="22663"/>
    <lineage>
        <taxon>Eukaryota</taxon>
        <taxon>Viridiplantae</taxon>
        <taxon>Streptophyta</taxon>
        <taxon>Embryophyta</taxon>
        <taxon>Tracheophyta</taxon>
        <taxon>Spermatophyta</taxon>
        <taxon>Magnoliopsida</taxon>
        <taxon>eudicotyledons</taxon>
        <taxon>Gunneridae</taxon>
        <taxon>Pentapetalae</taxon>
        <taxon>rosids</taxon>
        <taxon>malvids</taxon>
        <taxon>Myrtales</taxon>
        <taxon>Lythraceae</taxon>
        <taxon>Punica</taxon>
    </lineage>
</organism>
<dbReference type="Proteomes" id="UP000197138">
    <property type="component" value="Unassembled WGS sequence"/>
</dbReference>
<keyword evidence="2 3" id="KW-0472">Membrane</keyword>
<name>A0A218XWR7_PUNGR</name>
<sequence length="205" mass="22826">MSQSGGCCKCCLSFILTVGLTVLFMWLTLRAEKPSCSIKNFYLPALNRSLSSPGNATIFMDLRLKNGNKEKGVYYDPINVTVRSFNDSKNSLWQGMVPGFYQGYQKKATKKVTVDTTGLNWTHVAARNDSAVFRVDLSTRVRFKIVFWKTKRHKLAVRANVTVNEFGAKNSKRDIKLKSGVAEIGIQCGKVAIFLGVLALGLLNF</sequence>
<reference evidence="4" key="2">
    <citation type="submission" date="2017-06" db="EMBL/GenBank/DDBJ databases">
        <title>The pomegranate genome and the genomics of punicalagin biosynthesis.</title>
        <authorList>
            <person name="Xu C."/>
        </authorList>
    </citation>
    <scope>NUCLEOTIDE SEQUENCE [LARGE SCALE GENOMIC DNA]</scope>
    <source>
        <tissue evidence="4">Fresh leaf</tissue>
    </source>
</reference>
<dbReference type="PANTHER" id="PTHR31415:SF52">
    <property type="entry name" value="LATE EMBRYOGENESIS ABUNDANT (LEA) HYDROXYPROLINE-RICH GLYCOPROTEIN FAMILY-RELATED"/>
    <property type="match status" value="1"/>
</dbReference>
<comment type="subcellular location">
    <subcellularLocation>
        <location evidence="1">Membrane</location>
    </subcellularLocation>
</comment>
<evidence type="ECO:0000256" key="1">
    <source>
        <dbReference type="ARBA" id="ARBA00004370"/>
    </source>
</evidence>
<keyword evidence="3" id="KW-0812">Transmembrane</keyword>